<proteinExistence type="predicted"/>
<accession>A0A1F6G815</accession>
<protein>
    <submittedName>
        <fullName evidence="1">Uncharacterized protein</fullName>
    </submittedName>
</protein>
<sequence length="61" mass="7125">MAPNYLLELYQLIEARLKEIEVSLPTASTLPHLKGRQQLLLEFQAFLTANYHPKLPKKLRH</sequence>
<reference evidence="1 2" key="1">
    <citation type="journal article" date="2016" name="Nat. Commun.">
        <title>Thousands of microbial genomes shed light on interconnected biogeochemical processes in an aquifer system.</title>
        <authorList>
            <person name="Anantharaman K."/>
            <person name="Brown C.T."/>
            <person name="Hug L.A."/>
            <person name="Sharon I."/>
            <person name="Castelle C.J."/>
            <person name="Probst A.J."/>
            <person name="Thomas B.C."/>
            <person name="Singh A."/>
            <person name="Wilkins M.J."/>
            <person name="Karaoz U."/>
            <person name="Brodie E.L."/>
            <person name="Williams K.H."/>
            <person name="Hubbard S.S."/>
            <person name="Banfield J.F."/>
        </authorList>
    </citation>
    <scope>NUCLEOTIDE SEQUENCE [LARGE SCALE GENOMIC DNA]</scope>
</reference>
<dbReference type="AlphaFoldDB" id="A0A1F6G815"/>
<dbReference type="EMBL" id="MFNE01000041">
    <property type="protein sequence ID" value="OGG94248.1"/>
    <property type="molecule type" value="Genomic_DNA"/>
</dbReference>
<evidence type="ECO:0000313" key="2">
    <source>
        <dbReference type="Proteomes" id="UP000178449"/>
    </source>
</evidence>
<name>A0A1F6G815_9PROT</name>
<gene>
    <name evidence="1" type="ORF">A2527_04945</name>
</gene>
<organism evidence="1 2">
    <name type="scientific">Candidatus Lambdaproteobacteria bacterium RIFOXYD2_FULL_50_16</name>
    <dbReference type="NCBI Taxonomy" id="1817772"/>
    <lineage>
        <taxon>Bacteria</taxon>
        <taxon>Pseudomonadati</taxon>
        <taxon>Pseudomonadota</taxon>
        <taxon>Candidatus Lambdaproteobacteria</taxon>
    </lineage>
</organism>
<dbReference type="STRING" id="1817772.A2527_04945"/>
<evidence type="ECO:0000313" key="1">
    <source>
        <dbReference type="EMBL" id="OGG94248.1"/>
    </source>
</evidence>
<comment type="caution">
    <text evidence="1">The sequence shown here is derived from an EMBL/GenBank/DDBJ whole genome shotgun (WGS) entry which is preliminary data.</text>
</comment>
<dbReference type="Proteomes" id="UP000178449">
    <property type="component" value="Unassembled WGS sequence"/>
</dbReference>